<name>A0A2T1DP18_9CYAN</name>
<reference evidence="2 3" key="1">
    <citation type="submission" date="2018-02" db="EMBL/GenBank/DDBJ databases">
        <authorList>
            <person name="Cohen D.B."/>
            <person name="Kent A.D."/>
        </authorList>
    </citation>
    <scope>NUCLEOTIDE SEQUENCE [LARGE SCALE GENOMIC DNA]</scope>
    <source>
        <strain evidence="2 3">ULC007</strain>
    </source>
</reference>
<dbReference type="Gene3D" id="3.40.50.410">
    <property type="entry name" value="von Willebrand factor, type A domain"/>
    <property type="match status" value="1"/>
</dbReference>
<protein>
    <submittedName>
        <fullName evidence="2">VWA domain-containing protein</fullName>
    </submittedName>
</protein>
<evidence type="ECO:0000259" key="1">
    <source>
        <dbReference type="PROSITE" id="PS50234"/>
    </source>
</evidence>
<gene>
    <name evidence="2" type="ORF">C7B65_02215</name>
</gene>
<evidence type="ECO:0000313" key="2">
    <source>
        <dbReference type="EMBL" id="PSB22237.1"/>
    </source>
</evidence>
<dbReference type="STRING" id="1920490.GCA_001895925_00990"/>
<dbReference type="PANTHER" id="PTHR45737:SF6">
    <property type="entry name" value="VON WILLEBRAND FACTOR A DOMAIN-CONTAINING PROTEIN 5A"/>
    <property type="match status" value="1"/>
</dbReference>
<dbReference type="PANTHER" id="PTHR45737">
    <property type="entry name" value="VON WILLEBRAND FACTOR A DOMAIN-CONTAINING PROTEIN 5A"/>
    <property type="match status" value="1"/>
</dbReference>
<dbReference type="Gene3D" id="2.60.40.3670">
    <property type="match status" value="1"/>
</dbReference>
<proteinExistence type="predicted"/>
<comment type="caution">
    <text evidence="2">The sequence shown here is derived from an EMBL/GenBank/DDBJ whole genome shotgun (WGS) entry which is preliminary data.</text>
</comment>
<dbReference type="InterPro" id="IPR041176">
    <property type="entry name" value="VWA_3_C"/>
</dbReference>
<dbReference type="InterPro" id="IPR036465">
    <property type="entry name" value="vWFA_dom_sf"/>
</dbReference>
<reference evidence="2 3" key="2">
    <citation type="submission" date="2018-03" db="EMBL/GenBank/DDBJ databases">
        <title>The ancient ancestry and fast evolution of plastids.</title>
        <authorList>
            <person name="Moore K.R."/>
            <person name="Magnabosco C."/>
            <person name="Momper L."/>
            <person name="Gold D.A."/>
            <person name="Bosak T."/>
            <person name="Fournier G.P."/>
        </authorList>
    </citation>
    <scope>NUCLEOTIDE SEQUENCE [LARGE SCALE GENOMIC DNA]</scope>
    <source>
        <strain evidence="2 3">ULC007</strain>
    </source>
</reference>
<accession>A0A2T1DP18</accession>
<dbReference type="AlphaFoldDB" id="A0A2T1DP18"/>
<dbReference type="InterPro" id="IPR002035">
    <property type="entry name" value="VWF_A"/>
</dbReference>
<evidence type="ECO:0000313" key="3">
    <source>
        <dbReference type="Proteomes" id="UP000238634"/>
    </source>
</evidence>
<dbReference type="Proteomes" id="UP000238634">
    <property type="component" value="Unassembled WGS sequence"/>
</dbReference>
<dbReference type="PROSITE" id="PS50234">
    <property type="entry name" value="VWFA"/>
    <property type="match status" value="1"/>
</dbReference>
<dbReference type="Gene3D" id="1.20.120.1690">
    <property type="match status" value="1"/>
</dbReference>
<dbReference type="SUPFAM" id="SSF53300">
    <property type="entry name" value="vWA-like"/>
    <property type="match status" value="1"/>
</dbReference>
<dbReference type="OrthoDB" id="568872at2"/>
<dbReference type="Pfam" id="PF18571">
    <property type="entry name" value="VWA_3_C"/>
    <property type="match status" value="1"/>
</dbReference>
<dbReference type="EMBL" id="PVWG01000001">
    <property type="protein sequence ID" value="PSB22237.1"/>
    <property type="molecule type" value="Genomic_DNA"/>
</dbReference>
<sequence>MSTQFTAEVFQNQFLPQGSREVHAIMTVNAGNDTEISSSALGEQLFGIICDTSGSMGGQKIRSAKDAMIKAVNMLPEEAHFFIVTGASQARLVAPLMQATPENKQQAIFHIRLIEASGGTLISTWLSAALKQFQRMPTAIRQALLLTDGQNDESDEKAFDHTLQACEGVFQCDCRGVGTDWRVAQLKRISSKLLGTTDIIANALLIEADFQTILQQAMGKNISDVSMRLWTPQGAKILFCKQVSPDIVDLTHRAKSVKPQVVDYPTGAWGKRESRDYHFCIEVNPGNVGDEMLAGRASLICTIDGTETKIAEARILAVWTDDDAKSTKIDRRVAHYTGQAELAQTIQEGLEARNRGDVEAATAKLGRAVKIAHESGNEATAKLLKTVVEIEDAPTGTVRLKKAIAKEDEMALETRSTKTTRIPKS</sequence>
<dbReference type="Pfam" id="PF13768">
    <property type="entry name" value="VWA_3"/>
    <property type="match status" value="1"/>
</dbReference>
<keyword evidence="3" id="KW-1185">Reference proteome</keyword>
<organism evidence="2 3">
    <name type="scientific">Phormidesmis priestleyi ULC007</name>
    <dbReference type="NCBI Taxonomy" id="1920490"/>
    <lineage>
        <taxon>Bacteria</taxon>
        <taxon>Bacillati</taxon>
        <taxon>Cyanobacteriota</taxon>
        <taxon>Cyanophyceae</taxon>
        <taxon>Leptolyngbyales</taxon>
        <taxon>Leptolyngbyaceae</taxon>
        <taxon>Phormidesmis</taxon>
    </lineage>
</organism>
<dbReference type="RefSeq" id="WP_073069257.1">
    <property type="nucleotide sequence ID" value="NZ_MPPI01000001.1"/>
</dbReference>
<dbReference type="SMART" id="SM00327">
    <property type="entry name" value="VWA"/>
    <property type="match status" value="1"/>
</dbReference>
<feature type="domain" description="VWFA" evidence="1">
    <location>
        <begin position="45"/>
        <end position="222"/>
    </location>
</feature>